<dbReference type="PROSITE" id="PS51257">
    <property type="entry name" value="PROKAR_LIPOPROTEIN"/>
    <property type="match status" value="1"/>
</dbReference>
<evidence type="ECO:0008006" key="4">
    <source>
        <dbReference type="Google" id="ProtNLM"/>
    </source>
</evidence>
<keyword evidence="3" id="KW-1185">Reference proteome</keyword>
<dbReference type="STRING" id="390640.SAMN04488034_101237"/>
<organism evidence="2 3">
    <name type="scientific">Salinimicrobium catena</name>
    <dbReference type="NCBI Taxonomy" id="390640"/>
    <lineage>
        <taxon>Bacteria</taxon>
        <taxon>Pseudomonadati</taxon>
        <taxon>Bacteroidota</taxon>
        <taxon>Flavobacteriia</taxon>
        <taxon>Flavobacteriales</taxon>
        <taxon>Flavobacteriaceae</taxon>
        <taxon>Salinimicrobium</taxon>
    </lineage>
</organism>
<dbReference type="EMBL" id="FNUG01000001">
    <property type="protein sequence ID" value="SEE31018.1"/>
    <property type="molecule type" value="Genomic_DNA"/>
</dbReference>
<accession>A0A1H5HUV7</accession>
<gene>
    <name evidence="2" type="ORF">SAMN04488034_101237</name>
</gene>
<proteinExistence type="predicted"/>
<dbReference type="Proteomes" id="UP000199448">
    <property type="component" value="Unassembled WGS sequence"/>
</dbReference>
<evidence type="ECO:0000313" key="3">
    <source>
        <dbReference type="Proteomes" id="UP000199448"/>
    </source>
</evidence>
<protein>
    <recommendedName>
        <fullName evidence="4">Lipoprotein</fullName>
    </recommendedName>
</protein>
<name>A0A1H5HUV7_9FLAO</name>
<dbReference type="AlphaFoldDB" id="A0A1H5HUV7"/>
<evidence type="ECO:0000256" key="1">
    <source>
        <dbReference type="SAM" id="SignalP"/>
    </source>
</evidence>
<sequence length="202" mass="23226">MKKLCLCVAFLALGACSTPKYVLTTSLKDHQGSSSMGGQVSHSAYTGYSATGPTHTYHYYSETKDSSLKPLLIPVQTVEDEGFKEFKSFVYLCNKGKFGKAREILDQQEFKNSEVEIYLESLFLFMKKKNEASLEKLTTAKPNLIPLHFELLKLDIQYEINKGPDLDKPYFIQKYQEIIDIYELNEIQSDLIKTRIKYLRYS</sequence>
<keyword evidence="1" id="KW-0732">Signal</keyword>
<feature type="chain" id="PRO_5011794252" description="Lipoprotein" evidence="1">
    <location>
        <begin position="23"/>
        <end position="202"/>
    </location>
</feature>
<reference evidence="2 3" key="1">
    <citation type="submission" date="2016-10" db="EMBL/GenBank/DDBJ databases">
        <authorList>
            <person name="de Groot N.N."/>
        </authorList>
    </citation>
    <scope>NUCLEOTIDE SEQUENCE [LARGE SCALE GENOMIC DNA]</scope>
    <source>
        <strain evidence="2 3">DSM 23553</strain>
    </source>
</reference>
<dbReference type="RefSeq" id="WP_093228599.1">
    <property type="nucleotide sequence ID" value="NZ_FNGG01000001.1"/>
</dbReference>
<feature type="signal peptide" evidence="1">
    <location>
        <begin position="1"/>
        <end position="22"/>
    </location>
</feature>
<evidence type="ECO:0000313" key="2">
    <source>
        <dbReference type="EMBL" id="SEE31018.1"/>
    </source>
</evidence>